<dbReference type="InterPro" id="IPR042099">
    <property type="entry name" value="ANL_N_sf"/>
</dbReference>
<evidence type="ECO:0000313" key="5">
    <source>
        <dbReference type="EMBL" id="MBB5158321.1"/>
    </source>
</evidence>
<keyword evidence="5" id="KW-0808">Transferase</keyword>
<organism evidence="5 6">
    <name type="scientific">Saccharopolyspora phatthalungensis</name>
    <dbReference type="NCBI Taxonomy" id="664693"/>
    <lineage>
        <taxon>Bacteria</taxon>
        <taxon>Bacillati</taxon>
        <taxon>Actinomycetota</taxon>
        <taxon>Actinomycetes</taxon>
        <taxon>Pseudonocardiales</taxon>
        <taxon>Pseudonocardiaceae</taxon>
        <taxon>Saccharopolyspora</taxon>
    </lineage>
</organism>
<dbReference type="SUPFAM" id="SSF56801">
    <property type="entry name" value="Acetyl-CoA synthetase-like"/>
    <property type="match status" value="1"/>
</dbReference>
<dbReference type="Gene3D" id="3.40.50.150">
    <property type="entry name" value="Vaccinia Virus protein VP39"/>
    <property type="match status" value="1"/>
</dbReference>
<dbReference type="Pfam" id="PF00501">
    <property type="entry name" value="AMP-binding"/>
    <property type="match status" value="1"/>
</dbReference>
<reference evidence="5 6" key="1">
    <citation type="submission" date="2020-08" db="EMBL/GenBank/DDBJ databases">
        <title>Sequencing the genomes of 1000 actinobacteria strains.</title>
        <authorList>
            <person name="Klenk H.-P."/>
        </authorList>
    </citation>
    <scope>NUCLEOTIDE SEQUENCE [LARGE SCALE GENOMIC DNA]</scope>
    <source>
        <strain evidence="5 6">DSM 45584</strain>
    </source>
</reference>
<dbReference type="Pfam" id="PF13193">
    <property type="entry name" value="AMP-binding_C"/>
    <property type="match status" value="1"/>
</dbReference>
<dbReference type="Pfam" id="PF13649">
    <property type="entry name" value="Methyltransf_25"/>
    <property type="match status" value="1"/>
</dbReference>
<dbReference type="Gene3D" id="3.30.300.30">
    <property type="match status" value="1"/>
</dbReference>
<evidence type="ECO:0000313" key="6">
    <source>
        <dbReference type="Proteomes" id="UP000584374"/>
    </source>
</evidence>
<dbReference type="InterPro" id="IPR000873">
    <property type="entry name" value="AMP-dep_synth/lig_dom"/>
</dbReference>
<accession>A0A840QEB5</accession>
<dbReference type="EMBL" id="JACHIW010000002">
    <property type="protein sequence ID" value="MBB5158321.1"/>
    <property type="molecule type" value="Genomic_DNA"/>
</dbReference>
<dbReference type="GO" id="GO:0016878">
    <property type="term" value="F:acid-thiol ligase activity"/>
    <property type="evidence" value="ECO:0007669"/>
    <property type="project" value="TreeGrafter"/>
</dbReference>
<protein>
    <submittedName>
        <fullName evidence="5">SAM-dependent methyltransferase</fullName>
    </submittedName>
</protein>
<evidence type="ECO:0000259" key="4">
    <source>
        <dbReference type="Pfam" id="PF13649"/>
    </source>
</evidence>
<evidence type="ECO:0000259" key="2">
    <source>
        <dbReference type="Pfam" id="PF00501"/>
    </source>
</evidence>
<comment type="caution">
    <text evidence="5">The sequence shown here is derived from an EMBL/GenBank/DDBJ whole genome shotgun (WGS) entry which is preliminary data.</text>
</comment>
<keyword evidence="1" id="KW-0436">Ligase</keyword>
<dbReference type="InterPro" id="IPR025110">
    <property type="entry name" value="AMP-bd_C"/>
</dbReference>
<name>A0A840QEB5_9PSEU</name>
<dbReference type="InterPro" id="IPR041698">
    <property type="entry name" value="Methyltransf_25"/>
</dbReference>
<dbReference type="Gene3D" id="3.40.50.12780">
    <property type="entry name" value="N-terminal domain of ligase-like"/>
    <property type="match status" value="1"/>
</dbReference>
<keyword evidence="6" id="KW-1185">Reference proteome</keyword>
<dbReference type="CDD" id="cd02440">
    <property type="entry name" value="AdoMet_MTases"/>
    <property type="match status" value="1"/>
</dbReference>
<dbReference type="GO" id="GO:0008168">
    <property type="term" value="F:methyltransferase activity"/>
    <property type="evidence" value="ECO:0007669"/>
    <property type="project" value="UniProtKB-KW"/>
</dbReference>
<dbReference type="InterPro" id="IPR045851">
    <property type="entry name" value="AMP-bd_C_sf"/>
</dbReference>
<feature type="domain" description="Methyltransferase" evidence="4">
    <location>
        <begin position="440"/>
        <end position="512"/>
    </location>
</feature>
<sequence>MICAPALTSRFNALVIDPDKLRAPGQAPYFTGGTDVAGFGLFTSGTTGDPKLCFHTHADPEIFEQATNSAFRLTEDDVCFSVSRMYFGFGLGNSLFLPLSRGATTVLRSVRATADVALGIIAEHRVSVFYGQPSFYAKMLQTPDDSGRLASLRLAVCGGEVVPESQETQFRATLGSRFLNVFGTTEVGYALVANTPGAWRDRRVGKILPPYRLRVVDEDGASVAAGEPGLLQVAGPTISLGVRKGDEPPRRLADEWYATGDSATVDEDGFLTVHGRVDDIEVVGGTNVHPIEVEEFFLRHAAVREVAVCSVRRPVGNSTLRAYVVLVSGVSDHDQVAAELITAAQESLTWYKVPEDVVIVPELPRNSNGKVKRTAVRKMAELDVGFQLVARHLDTTDRPAEFELLGHSWDLLPEVFAPIHTASTELFSDWLPYPAGGSFLEIGCGAGVTAVLAALRGCARVAAVDISGQAAANTALNATRHGVGDRVSVHQGDLFDPLDRDDRFDVIFWNSNVIPTPEHFDYSHDIEHAIFDRDYRAHRRYLAEGMQRLTPGGVLLLGFNSLGDRVRLDSIAAELGLKLIEYRGEARHSGHVAVTFQLLQVVKR</sequence>
<dbReference type="GO" id="GO:0032259">
    <property type="term" value="P:methylation"/>
    <property type="evidence" value="ECO:0007669"/>
    <property type="project" value="UniProtKB-KW"/>
</dbReference>
<proteinExistence type="predicted"/>
<dbReference type="AlphaFoldDB" id="A0A840QEB5"/>
<dbReference type="Proteomes" id="UP000584374">
    <property type="component" value="Unassembled WGS sequence"/>
</dbReference>
<evidence type="ECO:0000259" key="3">
    <source>
        <dbReference type="Pfam" id="PF13193"/>
    </source>
</evidence>
<dbReference type="InterPro" id="IPR029063">
    <property type="entry name" value="SAM-dependent_MTases_sf"/>
</dbReference>
<dbReference type="PANTHER" id="PTHR43352:SF1">
    <property type="entry name" value="ANTHRANILATE--COA LIGASE"/>
    <property type="match status" value="1"/>
</dbReference>
<feature type="domain" description="AMP-dependent synthetase/ligase" evidence="2">
    <location>
        <begin position="41"/>
        <end position="241"/>
    </location>
</feature>
<feature type="domain" description="AMP-binding enzyme C-terminal" evidence="3">
    <location>
        <begin position="292"/>
        <end position="370"/>
    </location>
</feature>
<evidence type="ECO:0000256" key="1">
    <source>
        <dbReference type="ARBA" id="ARBA00022598"/>
    </source>
</evidence>
<dbReference type="SUPFAM" id="SSF53335">
    <property type="entry name" value="S-adenosyl-L-methionine-dependent methyltransferases"/>
    <property type="match status" value="1"/>
</dbReference>
<gene>
    <name evidence="5" type="ORF">BJ970_005920</name>
</gene>
<dbReference type="GO" id="GO:0044550">
    <property type="term" value="P:secondary metabolite biosynthetic process"/>
    <property type="evidence" value="ECO:0007669"/>
    <property type="project" value="TreeGrafter"/>
</dbReference>
<keyword evidence="5" id="KW-0489">Methyltransferase</keyword>
<dbReference type="PANTHER" id="PTHR43352">
    <property type="entry name" value="ACETYL-COA SYNTHETASE"/>
    <property type="match status" value="1"/>
</dbReference>